<feature type="non-terminal residue" evidence="1">
    <location>
        <position position="136"/>
    </location>
</feature>
<accession>A0AAD8CAE5</accession>
<name>A0AAD8CAE5_BIOPF</name>
<reference evidence="1" key="1">
    <citation type="journal article" date="2023" name="PLoS Negl. Trop. Dis.">
        <title>A genome sequence for Biomphalaria pfeifferi, the major vector snail for the human-infecting parasite Schistosoma mansoni.</title>
        <authorList>
            <person name="Bu L."/>
            <person name="Lu L."/>
            <person name="Laidemitt M.R."/>
            <person name="Zhang S.M."/>
            <person name="Mutuku M."/>
            <person name="Mkoji G."/>
            <person name="Steinauer M."/>
            <person name="Loker E.S."/>
        </authorList>
    </citation>
    <scope>NUCLEOTIDE SEQUENCE</scope>
    <source>
        <strain evidence="1">KasaAsao</strain>
    </source>
</reference>
<proteinExistence type="predicted"/>
<evidence type="ECO:0000313" key="1">
    <source>
        <dbReference type="EMBL" id="KAK0069346.1"/>
    </source>
</evidence>
<sequence>WVNNLFNNGSVVTNEGQDVDISLDYVVFSNSTSETGENCVIINSYGMSRSSCLRLNRFICQYSSPCRNGNGILNLYNTITVDSKCFVLFSSSIWTIYAASFACTLRGWTLADLDTANEFQSVVAELKKPFYMYHPD</sequence>
<gene>
    <name evidence="1" type="ORF">Bpfe_001528</name>
</gene>
<dbReference type="AlphaFoldDB" id="A0AAD8CAE5"/>
<dbReference type="Proteomes" id="UP001233172">
    <property type="component" value="Unassembled WGS sequence"/>
</dbReference>
<feature type="non-terminal residue" evidence="1">
    <location>
        <position position="1"/>
    </location>
</feature>
<dbReference type="InterPro" id="IPR016187">
    <property type="entry name" value="CTDL_fold"/>
</dbReference>
<evidence type="ECO:0008006" key="3">
    <source>
        <dbReference type="Google" id="ProtNLM"/>
    </source>
</evidence>
<dbReference type="SUPFAM" id="SSF56436">
    <property type="entry name" value="C-type lectin-like"/>
    <property type="match status" value="2"/>
</dbReference>
<dbReference type="EMBL" id="JASAOG010000003">
    <property type="protein sequence ID" value="KAK0069346.1"/>
    <property type="molecule type" value="Genomic_DNA"/>
</dbReference>
<reference evidence="1" key="2">
    <citation type="submission" date="2023-04" db="EMBL/GenBank/DDBJ databases">
        <authorList>
            <person name="Bu L."/>
            <person name="Lu L."/>
            <person name="Laidemitt M.R."/>
            <person name="Zhang S.M."/>
            <person name="Mutuku M."/>
            <person name="Mkoji G."/>
            <person name="Steinauer M."/>
            <person name="Loker E.S."/>
        </authorList>
    </citation>
    <scope>NUCLEOTIDE SEQUENCE</scope>
    <source>
        <strain evidence="1">KasaAsao</strain>
        <tissue evidence="1">Whole Snail</tissue>
    </source>
</reference>
<comment type="caution">
    <text evidence="1">The sequence shown here is derived from an EMBL/GenBank/DDBJ whole genome shotgun (WGS) entry which is preliminary data.</text>
</comment>
<organism evidence="1 2">
    <name type="scientific">Biomphalaria pfeifferi</name>
    <name type="common">Bloodfluke planorb</name>
    <name type="synonym">Freshwater snail</name>
    <dbReference type="NCBI Taxonomy" id="112525"/>
    <lineage>
        <taxon>Eukaryota</taxon>
        <taxon>Metazoa</taxon>
        <taxon>Spiralia</taxon>
        <taxon>Lophotrochozoa</taxon>
        <taxon>Mollusca</taxon>
        <taxon>Gastropoda</taxon>
        <taxon>Heterobranchia</taxon>
        <taxon>Euthyneura</taxon>
        <taxon>Panpulmonata</taxon>
        <taxon>Hygrophila</taxon>
        <taxon>Lymnaeoidea</taxon>
        <taxon>Planorbidae</taxon>
        <taxon>Biomphalaria</taxon>
    </lineage>
</organism>
<keyword evidence="2" id="KW-1185">Reference proteome</keyword>
<evidence type="ECO:0000313" key="2">
    <source>
        <dbReference type="Proteomes" id="UP001233172"/>
    </source>
</evidence>
<protein>
    <recommendedName>
        <fullName evidence="3">C-type lectin domain-containing protein</fullName>
    </recommendedName>
</protein>